<feature type="active site" evidence="9">
    <location>
        <position position="272"/>
    </location>
</feature>
<keyword evidence="8 9" id="KW-0131">Cell cycle</keyword>
<dbReference type="PROSITE" id="PS51900">
    <property type="entry name" value="CB"/>
    <property type="match status" value="1"/>
</dbReference>
<dbReference type="EMBL" id="JBHMDM010000007">
    <property type="protein sequence ID" value="MFB9378125.1"/>
    <property type="molecule type" value="Genomic_DNA"/>
</dbReference>
<keyword evidence="2 9" id="KW-0963">Cytoplasm</keyword>
<keyword evidence="3 9" id="KW-0132">Cell division</keyword>
<feature type="domain" description="Core-binding (CB)" evidence="11">
    <location>
        <begin position="1"/>
        <end position="93"/>
    </location>
</feature>
<dbReference type="SUPFAM" id="SSF47823">
    <property type="entry name" value="lambda integrase-like, N-terminal domain"/>
    <property type="match status" value="1"/>
</dbReference>
<dbReference type="InterPro" id="IPR044068">
    <property type="entry name" value="CB"/>
</dbReference>
<feature type="active site" evidence="9">
    <location>
        <position position="201"/>
    </location>
</feature>
<dbReference type="InterPro" id="IPR004107">
    <property type="entry name" value="Integrase_SAM-like_N"/>
</dbReference>
<comment type="function">
    <text evidence="9">Site-specific tyrosine recombinase, which acts by catalyzing the cutting and rejoining of the recombining DNA molecules. The XerC-XerD complex is essential to convert dimers of the bacterial chromosome into monomers to permit their segregation at cell division. It also contributes to the segregational stability of plasmids.</text>
</comment>
<reference evidence="12 13" key="1">
    <citation type="submission" date="2024-09" db="EMBL/GenBank/DDBJ databases">
        <authorList>
            <person name="Sun Q."/>
            <person name="Mori K."/>
        </authorList>
    </citation>
    <scope>NUCLEOTIDE SEQUENCE [LARGE SCALE GENOMIC DNA]</scope>
    <source>
        <strain evidence="12 13">TISTR 1856</strain>
    </source>
</reference>
<dbReference type="InterPro" id="IPR050090">
    <property type="entry name" value="Tyrosine_recombinase_XerCD"/>
</dbReference>
<feature type="active site" description="O-(3'-phospho-DNA)-tyrosine intermediate" evidence="9">
    <location>
        <position position="307"/>
    </location>
</feature>
<feature type="domain" description="Tyr recombinase" evidence="10">
    <location>
        <begin position="114"/>
        <end position="320"/>
    </location>
</feature>
<evidence type="ECO:0000256" key="2">
    <source>
        <dbReference type="ARBA" id="ARBA00022490"/>
    </source>
</evidence>
<dbReference type="Gene3D" id="1.10.443.10">
    <property type="entry name" value="Intergrase catalytic core"/>
    <property type="match status" value="1"/>
</dbReference>
<dbReference type="SUPFAM" id="SSF56349">
    <property type="entry name" value="DNA breaking-rejoining enzymes"/>
    <property type="match status" value="1"/>
</dbReference>
<dbReference type="CDD" id="cd00798">
    <property type="entry name" value="INT_XerDC_C"/>
    <property type="match status" value="1"/>
</dbReference>
<accession>A0ABV5LVL5</accession>
<sequence>MSELLDGFARHLAAERNRSANTVRAYRRDVREALRVLAGAAGPEVDDAELVLDLTTLTLGDLRAWLALGADRLARSTLARRTASVRAFTTWARREGLLGEDPAARLRSPRPHRYLPTVLAEEQVAEVLAAAGRGGDADEADGADDADDVDTAVAPGDGAVARRDRAVLELLYATGCRVAELVGADLTSLDLGARTLRVLGKGDKERVVPFGRAAELALGDWLDHGRPELATEESGTALFLGRRGGRLDARRVREALDAAVRDVPGVPHATPHSLRHSAATHMLDHGADLRSVQELLGHATLSTTQIYTHVSVERLRSSHRQAHPRA</sequence>
<evidence type="ECO:0000256" key="1">
    <source>
        <dbReference type="ARBA" id="ARBA00004496"/>
    </source>
</evidence>
<keyword evidence="7 9" id="KW-0233">DNA recombination</keyword>
<evidence type="ECO:0000256" key="4">
    <source>
        <dbReference type="ARBA" id="ARBA00022829"/>
    </source>
</evidence>
<evidence type="ECO:0000313" key="12">
    <source>
        <dbReference type="EMBL" id="MFB9378125.1"/>
    </source>
</evidence>
<dbReference type="Gene3D" id="1.10.150.130">
    <property type="match status" value="1"/>
</dbReference>
<comment type="caution">
    <text evidence="12">The sequence shown here is derived from an EMBL/GenBank/DDBJ whole genome shotgun (WGS) entry which is preliminary data.</text>
</comment>
<evidence type="ECO:0000256" key="6">
    <source>
        <dbReference type="ARBA" id="ARBA00023125"/>
    </source>
</evidence>
<comment type="subcellular location">
    <subcellularLocation>
        <location evidence="1 9">Cytoplasm</location>
    </subcellularLocation>
</comment>
<evidence type="ECO:0000256" key="3">
    <source>
        <dbReference type="ARBA" id="ARBA00022618"/>
    </source>
</evidence>
<keyword evidence="6 9" id="KW-0238">DNA-binding</keyword>
<comment type="similarity">
    <text evidence="9">Belongs to the 'phage' integrase family. XerC subfamily.</text>
</comment>
<evidence type="ECO:0000256" key="8">
    <source>
        <dbReference type="ARBA" id="ARBA00023306"/>
    </source>
</evidence>
<dbReference type="PANTHER" id="PTHR30349">
    <property type="entry name" value="PHAGE INTEGRASE-RELATED"/>
    <property type="match status" value="1"/>
</dbReference>
<comment type="subunit">
    <text evidence="9">Forms a cyclic heterotetrameric complex composed of two molecules of XerC and two molecules of XerD.</text>
</comment>
<dbReference type="InterPro" id="IPR023009">
    <property type="entry name" value="Tyrosine_recombinase_XerC/XerD"/>
</dbReference>
<keyword evidence="13" id="KW-1185">Reference proteome</keyword>
<dbReference type="PROSITE" id="PS51898">
    <property type="entry name" value="TYR_RECOMBINASE"/>
    <property type="match status" value="1"/>
</dbReference>
<keyword evidence="5 9" id="KW-0229">DNA integration</keyword>
<protein>
    <recommendedName>
        <fullName evidence="9">Tyrosine recombinase XerC</fullName>
    </recommendedName>
</protein>
<evidence type="ECO:0000256" key="5">
    <source>
        <dbReference type="ARBA" id="ARBA00022908"/>
    </source>
</evidence>
<name>A0ABV5LVL5_9ACTN</name>
<gene>
    <name evidence="9" type="primary">xerC</name>
    <name evidence="12" type="ORF">ACFFVI_14225</name>
</gene>
<keyword evidence="4 9" id="KW-0159">Chromosome partition</keyword>
<dbReference type="Pfam" id="PF02899">
    <property type="entry name" value="Phage_int_SAM_1"/>
    <property type="match status" value="1"/>
</dbReference>
<feature type="active site" evidence="9">
    <location>
        <position position="177"/>
    </location>
</feature>
<dbReference type="InterPro" id="IPR010998">
    <property type="entry name" value="Integrase_recombinase_N"/>
</dbReference>
<organism evidence="12 13">
    <name type="scientific">Kineococcus gynurae</name>
    <dbReference type="NCBI Taxonomy" id="452979"/>
    <lineage>
        <taxon>Bacteria</taxon>
        <taxon>Bacillati</taxon>
        <taxon>Actinomycetota</taxon>
        <taxon>Actinomycetes</taxon>
        <taxon>Kineosporiales</taxon>
        <taxon>Kineosporiaceae</taxon>
        <taxon>Kineococcus</taxon>
    </lineage>
</organism>
<proteinExistence type="inferred from homology"/>
<dbReference type="Pfam" id="PF00589">
    <property type="entry name" value="Phage_integrase"/>
    <property type="match status" value="1"/>
</dbReference>
<dbReference type="HAMAP" id="MF_01808">
    <property type="entry name" value="Recomb_XerC_XerD"/>
    <property type="match status" value="1"/>
</dbReference>
<feature type="active site" evidence="9">
    <location>
        <position position="298"/>
    </location>
</feature>
<evidence type="ECO:0000313" key="13">
    <source>
        <dbReference type="Proteomes" id="UP001589748"/>
    </source>
</evidence>
<evidence type="ECO:0000256" key="7">
    <source>
        <dbReference type="ARBA" id="ARBA00023172"/>
    </source>
</evidence>
<dbReference type="InterPro" id="IPR002104">
    <property type="entry name" value="Integrase_catalytic"/>
</dbReference>
<dbReference type="RefSeq" id="WP_380137385.1">
    <property type="nucleotide sequence ID" value="NZ_JBHLUI010000008.1"/>
</dbReference>
<dbReference type="InterPro" id="IPR013762">
    <property type="entry name" value="Integrase-like_cat_sf"/>
</dbReference>
<feature type="active site" evidence="9">
    <location>
        <position position="275"/>
    </location>
</feature>
<evidence type="ECO:0000259" key="10">
    <source>
        <dbReference type="PROSITE" id="PS51898"/>
    </source>
</evidence>
<evidence type="ECO:0000259" key="11">
    <source>
        <dbReference type="PROSITE" id="PS51900"/>
    </source>
</evidence>
<dbReference type="Proteomes" id="UP001589748">
    <property type="component" value="Unassembled WGS sequence"/>
</dbReference>
<dbReference type="PANTHER" id="PTHR30349:SF77">
    <property type="entry name" value="TYROSINE RECOMBINASE XERC"/>
    <property type="match status" value="1"/>
</dbReference>
<dbReference type="InterPro" id="IPR011010">
    <property type="entry name" value="DNA_brk_join_enz"/>
</dbReference>
<evidence type="ECO:0000256" key="9">
    <source>
        <dbReference type="HAMAP-Rule" id="MF_01808"/>
    </source>
</evidence>